<dbReference type="RefSeq" id="WP_012870856.1">
    <property type="nucleotide sequence ID" value="NC_013523.1"/>
</dbReference>
<protein>
    <recommendedName>
        <fullName evidence="1">DinB-like domain-containing protein</fullName>
    </recommendedName>
</protein>
<dbReference type="HOGENOM" id="CLU_1617983_0_0_0"/>
<dbReference type="InterPro" id="IPR034660">
    <property type="entry name" value="DinB/YfiT-like"/>
</dbReference>
<evidence type="ECO:0000259" key="1">
    <source>
        <dbReference type="Pfam" id="PF12867"/>
    </source>
</evidence>
<dbReference type="EMBL" id="CP001823">
    <property type="protein sequence ID" value="ACZ37809.1"/>
    <property type="molecule type" value="Genomic_DNA"/>
</dbReference>
<name>D1C748_SPHTD</name>
<gene>
    <name evidence="2" type="ordered locus">Sthe_0370</name>
</gene>
<dbReference type="Gene3D" id="1.20.120.450">
    <property type="entry name" value="dinb family like domain"/>
    <property type="match status" value="1"/>
</dbReference>
<dbReference type="Pfam" id="PF12867">
    <property type="entry name" value="DinB_2"/>
    <property type="match status" value="1"/>
</dbReference>
<dbReference type="InterPro" id="IPR024775">
    <property type="entry name" value="DinB-like"/>
</dbReference>
<dbReference type="SUPFAM" id="SSF109854">
    <property type="entry name" value="DinB/YfiT-like putative metalloenzymes"/>
    <property type="match status" value="1"/>
</dbReference>
<dbReference type="eggNOG" id="ENOG5033Z49">
    <property type="taxonomic scope" value="Bacteria"/>
</dbReference>
<organism evidence="2 3">
    <name type="scientific">Sphaerobacter thermophilus (strain ATCC 49802 / DSM 20745 / KCCM 41009 / NCIMB 13125 / S 6022)</name>
    <dbReference type="NCBI Taxonomy" id="479434"/>
    <lineage>
        <taxon>Bacteria</taxon>
        <taxon>Pseudomonadati</taxon>
        <taxon>Thermomicrobiota</taxon>
        <taxon>Thermomicrobia</taxon>
        <taxon>Sphaerobacterales</taxon>
        <taxon>Sphaerobacterineae</taxon>
        <taxon>Sphaerobacteraceae</taxon>
        <taxon>Sphaerobacter</taxon>
    </lineage>
</organism>
<dbReference type="InParanoid" id="D1C748"/>
<feature type="domain" description="DinB-like" evidence="1">
    <location>
        <begin position="15"/>
        <end position="127"/>
    </location>
</feature>
<dbReference type="OrthoDB" id="162566at2"/>
<evidence type="ECO:0000313" key="2">
    <source>
        <dbReference type="EMBL" id="ACZ37809.1"/>
    </source>
</evidence>
<dbReference type="AlphaFoldDB" id="D1C748"/>
<dbReference type="KEGG" id="sti:Sthe_0370"/>
<sequence length="159" mass="18358">MGTTRDPAARLLATLDAAWADFHASYAGLSDDELLEPGVSGDWSIRDIMAHVSWWEEEALKHLPVILAGGRPPRYSDLYGGIDAFNARKAEEWRGLSLAEVRHRLHETHDRLVAYLQQVPPDHLKSGTRFRRRLRLDTYGHYPLHTQAIREWRTRRESH</sequence>
<reference evidence="2 3" key="2">
    <citation type="journal article" date="2010" name="Stand. Genomic Sci.">
        <title>Complete genome sequence of Desulfohalobium retbaense type strain (HR(100)).</title>
        <authorList>
            <person name="Spring S."/>
            <person name="Nolan M."/>
            <person name="Lapidus A."/>
            <person name="Glavina Del Rio T."/>
            <person name="Copeland A."/>
            <person name="Tice H."/>
            <person name="Cheng J.F."/>
            <person name="Lucas S."/>
            <person name="Land M."/>
            <person name="Chen F."/>
            <person name="Bruce D."/>
            <person name="Goodwin L."/>
            <person name="Pitluck S."/>
            <person name="Ivanova N."/>
            <person name="Mavromatis K."/>
            <person name="Mikhailova N."/>
            <person name="Pati A."/>
            <person name="Chen A."/>
            <person name="Palaniappan K."/>
            <person name="Hauser L."/>
            <person name="Chang Y.J."/>
            <person name="Jeffries C.D."/>
            <person name="Munk C."/>
            <person name="Kiss H."/>
            <person name="Chain P."/>
            <person name="Han C."/>
            <person name="Brettin T."/>
            <person name="Detter J.C."/>
            <person name="Schuler E."/>
            <person name="Goker M."/>
            <person name="Rohde M."/>
            <person name="Bristow J."/>
            <person name="Eisen J.A."/>
            <person name="Markowitz V."/>
            <person name="Hugenholtz P."/>
            <person name="Kyrpides N.C."/>
            <person name="Klenk H.P."/>
        </authorList>
    </citation>
    <scope>NUCLEOTIDE SEQUENCE [LARGE SCALE GENOMIC DNA]</scope>
    <source>
        <strain evidence="3">ATCC 49802 / DSM 20745 / S 6022</strain>
    </source>
</reference>
<accession>D1C748</accession>
<proteinExistence type="predicted"/>
<evidence type="ECO:0000313" key="3">
    <source>
        <dbReference type="Proteomes" id="UP000002027"/>
    </source>
</evidence>
<dbReference type="Proteomes" id="UP000002027">
    <property type="component" value="Chromosome 1"/>
</dbReference>
<reference evidence="3" key="1">
    <citation type="submission" date="2009-11" db="EMBL/GenBank/DDBJ databases">
        <title>The complete chromosome 1 of Sphaerobacter thermophilus DSM 20745.</title>
        <authorList>
            <person name="Lucas S."/>
            <person name="Copeland A."/>
            <person name="Lapidus A."/>
            <person name="Glavina del Rio T."/>
            <person name="Dalin E."/>
            <person name="Tice H."/>
            <person name="Bruce D."/>
            <person name="Goodwin L."/>
            <person name="Pitluck S."/>
            <person name="Kyrpides N."/>
            <person name="Mavromatis K."/>
            <person name="Ivanova N."/>
            <person name="Mikhailova N."/>
            <person name="LaButti K.M."/>
            <person name="Clum A."/>
            <person name="Sun H.I."/>
            <person name="Brettin T."/>
            <person name="Detter J.C."/>
            <person name="Han C."/>
            <person name="Larimer F."/>
            <person name="Land M."/>
            <person name="Hauser L."/>
            <person name="Markowitz V."/>
            <person name="Cheng J.F."/>
            <person name="Hugenholtz P."/>
            <person name="Woyke T."/>
            <person name="Wu D."/>
            <person name="Steenblock K."/>
            <person name="Schneider S."/>
            <person name="Pukall R."/>
            <person name="Goeker M."/>
            <person name="Klenk H.P."/>
            <person name="Eisen J.A."/>
        </authorList>
    </citation>
    <scope>NUCLEOTIDE SEQUENCE [LARGE SCALE GENOMIC DNA]</scope>
    <source>
        <strain evidence="3">ATCC 49802 / DSM 20745 / S 6022</strain>
    </source>
</reference>
<keyword evidence="3" id="KW-1185">Reference proteome</keyword>